<reference evidence="1" key="1">
    <citation type="submission" date="2023-01" db="EMBL/GenBank/DDBJ databases">
        <title>Genome assembly of the deep-sea coral Lophelia pertusa.</title>
        <authorList>
            <person name="Herrera S."/>
            <person name="Cordes E."/>
        </authorList>
    </citation>
    <scope>NUCLEOTIDE SEQUENCE</scope>
    <source>
        <strain evidence="1">USNM1676648</strain>
        <tissue evidence="1">Polyp</tissue>
    </source>
</reference>
<accession>A0A9W9YD53</accession>
<organism evidence="1 2">
    <name type="scientific">Desmophyllum pertusum</name>
    <dbReference type="NCBI Taxonomy" id="174260"/>
    <lineage>
        <taxon>Eukaryota</taxon>
        <taxon>Metazoa</taxon>
        <taxon>Cnidaria</taxon>
        <taxon>Anthozoa</taxon>
        <taxon>Hexacorallia</taxon>
        <taxon>Scleractinia</taxon>
        <taxon>Caryophylliina</taxon>
        <taxon>Caryophylliidae</taxon>
        <taxon>Desmophyllum</taxon>
    </lineage>
</organism>
<dbReference type="OrthoDB" id="7042322at2759"/>
<evidence type="ECO:0000313" key="1">
    <source>
        <dbReference type="EMBL" id="KAJ7334450.1"/>
    </source>
</evidence>
<comment type="caution">
    <text evidence="1">The sequence shown here is derived from an EMBL/GenBank/DDBJ whole genome shotgun (WGS) entry which is preliminary data.</text>
</comment>
<keyword evidence="2" id="KW-1185">Reference proteome</keyword>
<gene>
    <name evidence="1" type="ORF">OS493_014767</name>
</gene>
<protein>
    <submittedName>
        <fullName evidence="1">Uncharacterized protein</fullName>
    </submittedName>
</protein>
<name>A0A9W9YD53_9CNID</name>
<dbReference type="Proteomes" id="UP001163046">
    <property type="component" value="Unassembled WGS sequence"/>
</dbReference>
<dbReference type="EMBL" id="MU827784">
    <property type="protein sequence ID" value="KAJ7334450.1"/>
    <property type="molecule type" value="Genomic_DNA"/>
</dbReference>
<proteinExistence type="predicted"/>
<dbReference type="AlphaFoldDB" id="A0A9W9YD53"/>
<sequence length="137" mass="14739">MLSEVLQATPTHAAAAPMQYAAVTYLSASEEVKSLHVPPASHFGSRSRLQLSEPPYRGRGESCETTGWVLTCSLILKVIRCALANHGITTAQQMCDAIFEEVSVALMPGGPAFLRPVEELTVRLCFVNFDGSVCIEG</sequence>
<evidence type="ECO:0000313" key="2">
    <source>
        <dbReference type="Proteomes" id="UP001163046"/>
    </source>
</evidence>